<evidence type="ECO:0000256" key="4">
    <source>
        <dbReference type="ARBA" id="ARBA00022475"/>
    </source>
</evidence>
<evidence type="ECO:0000256" key="3">
    <source>
        <dbReference type="ARBA" id="ARBA00022448"/>
    </source>
</evidence>
<dbReference type="Proteomes" id="UP000184139">
    <property type="component" value="Unassembled WGS sequence"/>
</dbReference>
<reference evidence="9 10" key="1">
    <citation type="submission" date="2016-11" db="EMBL/GenBank/DDBJ databases">
        <authorList>
            <person name="Jaros S."/>
            <person name="Januszkiewicz K."/>
            <person name="Wedrychowicz H."/>
        </authorList>
    </citation>
    <scope>NUCLEOTIDE SEQUENCE [LARGE SCALE GENOMIC DNA]</scope>
    <source>
        <strain evidence="9 10">DSM 9705</strain>
    </source>
</reference>
<proteinExistence type="inferred from homology"/>
<evidence type="ECO:0000256" key="7">
    <source>
        <dbReference type="ARBA" id="ARBA00023136"/>
    </source>
</evidence>
<feature type="transmembrane region" description="Helical" evidence="8">
    <location>
        <begin position="282"/>
        <end position="303"/>
    </location>
</feature>
<dbReference type="OrthoDB" id="9805563at2"/>
<feature type="transmembrane region" description="Helical" evidence="8">
    <location>
        <begin position="221"/>
        <end position="244"/>
    </location>
</feature>
<evidence type="ECO:0000256" key="6">
    <source>
        <dbReference type="ARBA" id="ARBA00022989"/>
    </source>
</evidence>
<keyword evidence="10" id="KW-1185">Reference proteome</keyword>
<dbReference type="GO" id="GO:0055085">
    <property type="term" value="P:transmembrane transport"/>
    <property type="evidence" value="ECO:0007669"/>
    <property type="project" value="InterPro"/>
</dbReference>
<dbReference type="PANTHER" id="PTHR36838:SF4">
    <property type="entry name" value="AUXIN EFFLUX CARRIER FAMILY PROTEIN"/>
    <property type="match status" value="1"/>
</dbReference>
<dbReference type="InterPro" id="IPR004776">
    <property type="entry name" value="Mem_transp_PIN-like"/>
</dbReference>
<dbReference type="STRING" id="1121409.SAMN02745124_03538"/>
<organism evidence="9 10">
    <name type="scientific">Desulfofustis glycolicus DSM 9705</name>
    <dbReference type="NCBI Taxonomy" id="1121409"/>
    <lineage>
        <taxon>Bacteria</taxon>
        <taxon>Pseudomonadati</taxon>
        <taxon>Thermodesulfobacteriota</taxon>
        <taxon>Desulfobulbia</taxon>
        <taxon>Desulfobulbales</taxon>
        <taxon>Desulfocapsaceae</taxon>
        <taxon>Desulfofustis</taxon>
    </lineage>
</organism>
<feature type="transmembrane region" description="Helical" evidence="8">
    <location>
        <begin position="37"/>
        <end position="56"/>
    </location>
</feature>
<keyword evidence="5 8" id="KW-0812">Transmembrane</keyword>
<evidence type="ECO:0000256" key="8">
    <source>
        <dbReference type="SAM" id="Phobius"/>
    </source>
</evidence>
<keyword evidence="7 8" id="KW-0472">Membrane</keyword>
<feature type="transmembrane region" description="Helical" evidence="8">
    <location>
        <begin position="62"/>
        <end position="83"/>
    </location>
</feature>
<keyword evidence="6 8" id="KW-1133">Transmembrane helix</keyword>
<dbReference type="GO" id="GO:0005886">
    <property type="term" value="C:plasma membrane"/>
    <property type="evidence" value="ECO:0007669"/>
    <property type="project" value="UniProtKB-SubCell"/>
</dbReference>
<feature type="transmembrane region" description="Helical" evidence="8">
    <location>
        <begin position="6"/>
        <end position="25"/>
    </location>
</feature>
<accession>A0A1M5Y164</accession>
<name>A0A1M5Y164_9BACT</name>
<dbReference type="Pfam" id="PF03547">
    <property type="entry name" value="Mem_trans"/>
    <property type="match status" value="1"/>
</dbReference>
<keyword evidence="3" id="KW-0813">Transport</keyword>
<sequence length="304" mass="32900">MIILNALFPIFSLLFLGGLLRRLELTDHHFLKTADRLVYYIFFPLMLFWKIGSAQLGAGSQWLFVGTTLLAVVLMVLISMLIIRVLPVAPFQAGSFSQSCYRFNTYIGVAVILNSLGAEGIAYYGVLIALVIPLINVCAVSHLIWHSGVAASGREKARIVTRALVANPLIVGCVLGIVYARLVGEFPQFVNNSLQLMSMVTLPLALISIGGGLSFTGVYRYLPLSLLAAVCKLGLLPLIGYLLYRLFEVEGVPFQTGMIFFCLPTSTAIYVLSSQLNSDTELASAAIVVSTLLSFGALSVALLL</sequence>
<feature type="transmembrane region" description="Helical" evidence="8">
    <location>
        <begin position="121"/>
        <end position="145"/>
    </location>
</feature>
<dbReference type="EMBL" id="FQXS01000026">
    <property type="protein sequence ID" value="SHI05706.1"/>
    <property type="molecule type" value="Genomic_DNA"/>
</dbReference>
<feature type="transmembrane region" description="Helical" evidence="8">
    <location>
        <begin position="196"/>
        <end position="215"/>
    </location>
</feature>
<evidence type="ECO:0000256" key="2">
    <source>
        <dbReference type="ARBA" id="ARBA00010145"/>
    </source>
</evidence>
<evidence type="ECO:0000313" key="10">
    <source>
        <dbReference type="Proteomes" id="UP000184139"/>
    </source>
</evidence>
<feature type="transmembrane region" description="Helical" evidence="8">
    <location>
        <begin position="165"/>
        <end position="184"/>
    </location>
</feature>
<comment type="similarity">
    <text evidence="2">Belongs to the auxin efflux carrier (TC 2.A.69) family.</text>
</comment>
<evidence type="ECO:0000313" key="9">
    <source>
        <dbReference type="EMBL" id="SHI05706.1"/>
    </source>
</evidence>
<dbReference type="AlphaFoldDB" id="A0A1M5Y164"/>
<keyword evidence="4" id="KW-1003">Cell membrane</keyword>
<evidence type="ECO:0008006" key="11">
    <source>
        <dbReference type="Google" id="ProtNLM"/>
    </source>
</evidence>
<dbReference type="InterPro" id="IPR038770">
    <property type="entry name" value="Na+/solute_symporter_sf"/>
</dbReference>
<protein>
    <recommendedName>
        <fullName evidence="11">Transporter</fullName>
    </recommendedName>
</protein>
<dbReference type="Gene3D" id="1.20.1530.20">
    <property type="match status" value="1"/>
</dbReference>
<dbReference type="RefSeq" id="WP_073378123.1">
    <property type="nucleotide sequence ID" value="NZ_FQXS01000026.1"/>
</dbReference>
<gene>
    <name evidence="9" type="ORF">SAMN02745124_03538</name>
</gene>
<dbReference type="PANTHER" id="PTHR36838">
    <property type="entry name" value="AUXIN EFFLUX CARRIER FAMILY PROTEIN"/>
    <property type="match status" value="1"/>
</dbReference>
<evidence type="ECO:0000256" key="1">
    <source>
        <dbReference type="ARBA" id="ARBA00004651"/>
    </source>
</evidence>
<evidence type="ECO:0000256" key="5">
    <source>
        <dbReference type="ARBA" id="ARBA00022692"/>
    </source>
</evidence>
<comment type="subcellular location">
    <subcellularLocation>
        <location evidence="1">Cell membrane</location>
        <topology evidence="1">Multi-pass membrane protein</topology>
    </subcellularLocation>
</comment>
<feature type="transmembrane region" description="Helical" evidence="8">
    <location>
        <begin position="256"/>
        <end position="276"/>
    </location>
</feature>